<dbReference type="GO" id="GO:0005829">
    <property type="term" value="C:cytosol"/>
    <property type="evidence" value="ECO:0007669"/>
    <property type="project" value="TreeGrafter"/>
</dbReference>
<evidence type="ECO:0000256" key="7">
    <source>
        <dbReference type="ARBA" id="ARBA00023027"/>
    </source>
</evidence>
<comment type="catalytic activity">
    <reaction evidence="1">
        <text>UDP-alpha-D-glucose = UDP-alpha-D-galactose</text>
        <dbReference type="Rhea" id="RHEA:22168"/>
        <dbReference type="ChEBI" id="CHEBI:58885"/>
        <dbReference type="ChEBI" id="CHEBI:66914"/>
        <dbReference type="EC" id="5.1.3.2"/>
    </reaction>
</comment>
<gene>
    <name evidence="13" type="ORF">DS742_10575</name>
</gene>
<keyword evidence="8" id="KW-0119">Carbohydrate metabolism</keyword>
<evidence type="ECO:0000256" key="6">
    <source>
        <dbReference type="ARBA" id="ARBA00018569"/>
    </source>
</evidence>
<keyword evidence="9" id="KW-0413">Isomerase</keyword>
<comment type="cofactor">
    <cofactor evidence="2">
        <name>NAD(+)</name>
        <dbReference type="ChEBI" id="CHEBI:57540"/>
    </cofactor>
</comment>
<organism evidence="13 14">
    <name type="scientific">Lacrimispora amygdalina</name>
    <dbReference type="NCBI Taxonomy" id="253257"/>
    <lineage>
        <taxon>Bacteria</taxon>
        <taxon>Bacillati</taxon>
        <taxon>Bacillota</taxon>
        <taxon>Clostridia</taxon>
        <taxon>Lachnospirales</taxon>
        <taxon>Lachnospiraceae</taxon>
        <taxon>Lacrimispora</taxon>
    </lineage>
</organism>
<dbReference type="RefSeq" id="WP_117416969.1">
    <property type="nucleotide sequence ID" value="NZ_QOHO01000029.1"/>
</dbReference>
<evidence type="ECO:0000256" key="1">
    <source>
        <dbReference type="ARBA" id="ARBA00000083"/>
    </source>
</evidence>
<comment type="pathway">
    <text evidence="3">Carbohydrate metabolism; galactose metabolism.</text>
</comment>
<evidence type="ECO:0000256" key="3">
    <source>
        <dbReference type="ARBA" id="ARBA00004947"/>
    </source>
</evidence>
<evidence type="ECO:0000259" key="12">
    <source>
        <dbReference type="Pfam" id="PF01370"/>
    </source>
</evidence>
<evidence type="ECO:0000256" key="5">
    <source>
        <dbReference type="ARBA" id="ARBA00013189"/>
    </source>
</evidence>
<dbReference type="AlphaFoldDB" id="A0A3E2NDK0"/>
<evidence type="ECO:0000256" key="8">
    <source>
        <dbReference type="ARBA" id="ARBA00023144"/>
    </source>
</evidence>
<dbReference type="Pfam" id="PF01370">
    <property type="entry name" value="Epimerase"/>
    <property type="match status" value="1"/>
</dbReference>
<evidence type="ECO:0000256" key="10">
    <source>
        <dbReference type="ARBA" id="ARBA00031367"/>
    </source>
</evidence>
<dbReference type="PANTHER" id="PTHR43725:SF47">
    <property type="entry name" value="UDP-GLUCOSE 4-EPIMERASE"/>
    <property type="match status" value="1"/>
</dbReference>
<sequence length="292" mass="33807">MKILMFGGTRFFGIHTVNELIKNGHDVSIATRGITSDKFGSSVKRIILDRNNQESLKQSLAGTHYDVVIDKLAYCSNDVKQIFDVLDCDKYIQMSSTTVYDPKHWNTVEEDFNPKEKELVWCSRMDFPYDEIKRQAERALWQRYPDRKIVSVRYPFVLGKDDYTKRLLFYVEHVKNGLPMNLDNPDYQMSFIRSDEAGKLMAFLADSNYTGPINGASDGTISIREILNYLEQRTGNKAILAPDGENGPYNNEPEYSINTDRAKQCGFTFTNIKDWIFELVDEYLSDITYERK</sequence>
<evidence type="ECO:0000256" key="2">
    <source>
        <dbReference type="ARBA" id="ARBA00001911"/>
    </source>
</evidence>
<accession>A0A3E2NDK0</accession>
<comment type="similarity">
    <text evidence="4">Belongs to the NAD(P)-dependent epimerase/dehydratase family.</text>
</comment>
<name>A0A3E2NDK0_9FIRM</name>
<evidence type="ECO:0000313" key="14">
    <source>
        <dbReference type="Proteomes" id="UP000260680"/>
    </source>
</evidence>
<comment type="caution">
    <text evidence="13">The sequence shown here is derived from an EMBL/GenBank/DDBJ whole genome shotgun (WGS) entry which is preliminary data.</text>
</comment>
<dbReference type="GO" id="GO:0003978">
    <property type="term" value="F:UDP-glucose 4-epimerase activity"/>
    <property type="evidence" value="ECO:0007669"/>
    <property type="project" value="UniProtKB-EC"/>
</dbReference>
<feature type="domain" description="NAD-dependent epimerase/dehydratase" evidence="12">
    <location>
        <begin position="3"/>
        <end position="71"/>
    </location>
</feature>
<dbReference type="InterPro" id="IPR001509">
    <property type="entry name" value="Epimerase_deHydtase"/>
</dbReference>
<dbReference type="EC" id="5.1.3.2" evidence="5"/>
<protein>
    <recommendedName>
        <fullName evidence="6">UDP-glucose 4-epimerase</fullName>
        <ecNumber evidence="5">5.1.3.2</ecNumber>
    </recommendedName>
    <alternativeName>
        <fullName evidence="11">Galactowaldenase</fullName>
    </alternativeName>
    <alternativeName>
        <fullName evidence="10">UDP-galactose 4-epimerase</fullName>
    </alternativeName>
</protein>
<evidence type="ECO:0000256" key="11">
    <source>
        <dbReference type="ARBA" id="ARBA00033067"/>
    </source>
</evidence>
<dbReference type="GO" id="GO:0006012">
    <property type="term" value="P:galactose metabolic process"/>
    <property type="evidence" value="ECO:0007669"/>
    <property type="project" value="UniProtKB-KW"/>
</dbReference>
<reference evidence="13 14" key="1">
    <citation type="submission" date="2018-07" db="EMBL/GenBank/DDBJ databases">
        <title>New species, Clostridium PI-S10-A1B.</title>
        <authorList>
            <person name="Krishna G."/>
            <person name="Summeta K."/>
            <person name="Shikha S."/>
            <person name="Prabhu P.B."/>
            <person name="Suresh K."/>
        </authorList>
    </citation>
    <scope>NUCLEOTIDE SEQUENCE [LARGE SCALE GENOMIC DNA]</scope>
    <source>
        <strain evidence="13 14">PI-S10-A1B</strain>
    </source>
</reference>
<keyword evidence="7" id="KW-0520">NAD</keyword>
<dbReference type="SUPFAM" id="SSF51735">
    <property type="entry name" value="NAD(P)-binding Rossmann-fold domains"/>
    <property type="match status" value="1"/>
</dbReference>
<dbReference type="OrthoDB" id="9809586at2"/>
<evidence type="ECO:0000256" key="9">
    <source>
        <dbReference type="ARBA" id="ARBA00023235"/>
    </source>
</evidence>
<dbReference type="InterPro" id="IPR036291">
    <property type="entry name" value="NAD(P)-bd_dom_sf"/>
</dbReference>
<proteinExistence type="inferred from homology"/>
<dbReference type="PANTHER" id="PTHR43725">
    <property type="entry name" value="UDP-GLUCOSE 4-EPIMERASE"/>
    <property type="match status" value="1"/>
</dbReference>
<dbReference type="Proteomes" id="UP000260680">
    <property type="component" value="Unassembled WGS sequence"/>
</dbReference>
<evidence type="ECO:0000256" key="4">
    <source>
        <dbReference type="ARBA" id="ARBA00007637"/>
    </source>
</evidence>
<dbReference type="EMBL" id="QOHO01000029">
    <property type="protein sequence ID" value="RFZ79033.1"/>
    <property type="molecule type" value="Genomic_DNA"/>
</dbReference>
<dbReference type="Gene3D" id="3.40.50.720">
    <property type="entry name" value="NAD(P)-binding Rossmann-like Domain"/>
    <property type="match status" value="1"/>
</dbReference>
<keyword evidence="8" id="KW-0299">Galactose metabolism</keyword>
<evidence type="ECO:0000313" key="13">
    <source>
        <dbReference type="EMBL" id="RFZ79033.1"/>
    </source>
</evidence>